<name>A0A933VW48_RHOPL</name>
<comment type="caution">
    <text evidence="1">The sequence shown here is derived from an EMBL/GenBank/DDBJ whole genome shotgun (WGS) entry which is preliminary data.</text>
</comment>
<evidence type="ECO:0000313" key="1">
    <source>
        <dbReference type="EMBL" id="MBI5130552.1"/>
    </source>
</evidence>
<accession>A0A933VW48</accession>
<reference evidence="1" key="1">
    <citation type="submission" date="2020-07" db="EMBL/GenBank/DDBJ databases">
        <title>Huge and variable diversity of episymbiotic CPR bacteria and DPANN archaea in groundwater ecosystems.</title>
        <authorList>
            <person name="He C.Y."/>
            <person name="Keren R."/>
            <person name="Whittaker M."/>
            <person name="Farag I.F."/>
            <person name="Doudna J."/>
            <person name="Cate J.H.D."/>
            <person name="Banfield J.F."/>
        </authorList>
    </citation>
    <scope>NUCLEOTIDE SEQUENCE</scope>
    <source>
        <strain evidence="1">NC_groundwater_1818_Pr3_B-0.1um_66_35</strain>
    </source>
</reference>
<dbReference type="AlphaFoldDB" id="A0A933VW48"/>
<gene>
    <name evidence="1" type="ORF">HZA66_14010</name>
</gene>
<proteinExistence type="predicted"/>
<protein>
    <recommendedName>
        <fullName evidence="3">HNH endonuclease</fullName>
    </recommendedName>
</protein>
<evidence type="ECO:0008006" key="3">
    <source>
        <dbReference type="Google" id="ProtNLM"/>
    </source>
</evidence>
<sequence>MPEIDLPNLKDRLWHNMQQDLARFVPEILERNRLMCCACGRFLPSEDFSIEHIIPKQTIKQDPQEVRSNPATPANIRAGNILLCTKPLHYRNTRIHNNGCNSWKGKYFDGALTDIMTGKMPPHQNKKAQNAHIIGGLAAAYLAMVSEYGYVVALMQSGLIAREQFFNPNRFRKGLMAKSQMILTGQPQTAIEDQVWSRPFHFEFHAQSCLVTVRNFVVYLPISQDPRLPIIRHLQYVPQKYAFRPNFETVFT</sequence>
<organism evidence="1 2">
    <name type="scientific">Rhodopseudomonas palustris</name>
    <dbReference type="NCBI Taxonomy" id="1076"/>
    <lineage>
        <taxon>Bacteria</taxon>
        <taxon>Pseudomonadati</taxon>
        <taxon>Pseudomonadota</taxon>
        <taxon>Alphaproteobacteria</taxon>
        <taxon>Hyphomicrobiales</taxon>
        <taxon>Nitrobacteraceae</taxon>
        <taxon>Rhodopseudomonas</taxon>
    </lineage>
</organism>
<dbReference type="Proteomes" id="UP000782519">
    <property type="component" value="Unassembled WGS sequence"/>
</dbReference>
<dbReference type="EMBL" id="JACRJB010000039">
    <property type="protein sequence ID" value="MBI5130552.1"/>
    <property type="molecule type" value="Genomic_DNA"/>
</dbReference>
<evidence type="ECO:0000313" key="2">
    <source>
        <dbReference type="Proteomes" id="UP000782519"/>
    </source>
</evidence>